<keyword evidence="12" id="KW-1185">Reference proteome</keyword>
<evidence type="ECO:0000313" key="12">
    <source>
        <dbReference type="Proteomes" id="UP000597444"/>
    </source>
</evidence>
<evidence type="ECO:0000256" key="8">
    <source>
        <dbReference type="ARBA" id="ARBA00023277"/>
    </source>
</evidence>
<comment type="pathway">
    <text evidence="9">Carbohydrate metabolism; galactose metabolism.</text>
</comment>
<comment type="caution">
    <text evidence="11">The sequence shown here is derived from an EMBL/GenBank/DDBJ whole genome shotgun (WGS) entry which is preliminary data.</text>
</comment>
<evidence type="ECO:0000256" key="6">
    <source>
        <dbReference type="ARBA" id="ARBA00023027"/>
    </source>
</evidence>
<dbReference type="Gene3D" id="3.40.50.720">
    <property type="entry name" value="NAD(P)-binding Rossmann-like Domain"/>
    <property type="match status" value="1"/>
</dbReference>
<dbReference type="PANTHER" id="PTHR43725:SF53">
    <property type="entry name" value="UDP-ARABINOSE 4-EPIMERASE 1"/>
    <property type="match status" value="1"/>
</dbReference>
<gene>
    <name evidence="11" type="primary">GalE</name>
    <name evidence="11" type="ORF">KSF_010820</name>
</gene>
<dbReference type="GO" id="GO:0006012">
    <property type="term" value="P:galactose metabolic process"/>
    <property type="evidence" value="ECO:0007669"/>
    <property type="project" value="UniProtKB-UniPathway"/>
</dbReference>
<dbReference type="Pfam" id="PF16363">
    <property type="entry name" value="GDP_Man_Dehyd"/>
    <property type="match status" value="1"/>
</dbReference>
<evidence type="ECO:0000256" key="7">
    <source>
        <dbReference type="ARBA" id="ARBA00023235"/>
    </source>
</evidence>
<evidence type="ECO:0000256" key="2">
    <source>
        <dbReference type="ARBA" id="ARBA00001911"/>
    </source>
</evidence>
<keyword evidence="8 9" id="KW-0119">Carbohydrate metabolism</keyword>
<keyword evidence="6 9" id="KW-0520">NAD</keyword>
<organism evidence="11 12">
    <name type="scientific">Reticulibacter mediterranei</name>
    <dbReference type="NCBI Taxonomy" id="2778369"/>
    <lineage>
        <taxon>Bacteria</taxon>
        <taxon>Bacillati</taxon>
        <taxon>Chloroflexota</taxon>
        <taxon>Ktedonobacteria</taxon>
        <taxon>Ktedonobacterales</taxon>
        <taxon>Reticulibacteraceae</taxon>
        <taxon>Reticulibacter</taxon>
    </lineage>
</organism>
<evidence type="ECO:0000256" key="1">
    <source>
        <dbReference type="ARBA" id="ARBA00000083"/>
    </source>
</evidence>
<evidence type="ECO:0000256" key="9">
    <source>
        <dbReference type="RuleBase" id="RU366046"/>
    </source>
</evidence>
<dbReference type="InterPro" id="IPR036291">
    <property type="entry name" value="NAD(P)-bd_dom_sf"/>
</dbReference>
<evidence type="ECO:0000256" key="5">
    <source>
        <dbReference type="ARBA" id="ARBA00018569"/>
    </source>
</evidence>
<evidence type="ECO:0000256" key="4">
    <source>
        <dbReference type="ARBA" id="ARBA00013189"/>
    </source>
</evidence>
<comment type="similarity">
    <text evidence="3 9">Belongs to the NAD(P)-dependent epimerase/dehydratase family.</text>
</comment>
<dbReference type="RefSeq" id="WP_220201956.1">
    <property type="nucleotide sequence ID" value="NZ_BNJK01000001.1"/>
</dbReference>
<evidence type="ECO:0000259" key="10">
    <source>
        <dbReference type="Pfam" id="PF16363"/>
    </source>
</evidence>
<keyword evidence="7 9" id="KW-0413">Isomerase</keyword>
<dbReference type="AlphaFoldDB" id="A0A8J3I8X3"/>
<dbReference type="NCBIfam" id="TIGR01179">
    <property type="entry name" value="galE"/>
    <property type="match status" value="1"/>
</dbReference>
<comment type="catalytic activity">
    <reaction evidence="1 9">
        <text>UDP-alpha-D-glucose = UDP-alpha-D-galactose</text>
        <dbReference type="Rhea" id="RHEA:22168"/>
        <dbReference type="ChEBI" id="CHEBI:58885"/>
        <dbReference type="ChEBI" id="CHEBI:66914"/>
        <dbReference type="EC" id="5.1.3.2"/>
    </reaction>
</comment>
<dbReference type="Proteomes" id="UP000597444">
    <property type="component" value="Unassembled WGS sequence"/>
</dbReference>
<evidence type="ECO:0000256" key="3">
    <source>
        <dbReference type="ARBA" id="ARBA00007637"/>
    </source>
</evidence>
<dbReference type="EC" id="5.1.3.2" evidence="4 9"/>
<proteinExistence type="inferred from homology"/>
<dbReference type="GO" id="GO:0003978">
    <property type="term" value="F:UDP-glucose 4-epimerase activity"/>
    <property type="evidence" value="ECO:0007669"/>
    <property type="project" value="UniProtKB-UniRule"/>
</dbReference>
<dbReference type="EMBL" id="BNJK01000001">
    <property type="protein sequence ID" value="GHO91034.1"/>
    <property type="molecule type" value="Genomic_DNA"/>
</dbReference>
<dbReference type="PANTHER" id="PTHR43725">
    <property type="entry name" value="UDP-GLUCOSE 4-EPIMERASE"/>
    <property type="match status" value="1"/>
</dbReference>
<name>A0A8J3I8X3_9CHLR</name>
<dbReference type="InterPro" id="IPR005886">
    <property type="entry name" value="UDP_G4E"/>
</dbReference>
<feature type="domain" description="NAD(P)-binding" evidence="10">
    <location>
        <begin position="4"/>
        <end position="312"/>
    </location>
</feature>
<dbReference type="UniPathway" id="UPA00214"/>
<dbReference type="SUPFAM" id="SSF51735">
    <property type="entry name" value="NAD(P)-binding Rossmann-fold domains"/>
    <property type="match status" value="1"/>
</dbReference>
<evidence type="ECO:0000313" key="11">
    <source>
        <dbReference type="EMBL" id="GHO91034.1"/>
    </source>
</evidence>
<dbReference type="Gene3D" id="3.90.25.10">
    <property type="entry name" value="UDP-galactose 4-epimerase, domain 1"/>
    <property type="match status" value="1"/>
</dbReference>
<sequence length="331" mass="36251">MKVLVTGGAGYIGSHMIRELTGRNHEVAVLDTLERGNRQAVKGATFYTGSITDDALLDRLFEQEKPEAVIHFAAYKAPGESMSEPTKYFRTNVGGTVSLLDTMARHNVRHIVFSSSCSIFGNPQQLPVTEDAPRSPESVYGETKLIGETLLKWYDKTLGIKYSALRYFNASGASLDNTIGEDWTRTYNLIPIVMKAALGKAPSITVFGTDYATPDGTAVRDYIHVVDLAVAHIKALEQIISTNQSTAYNLGTGVGHSVQEVITATKEISGVDFAVEYGPRRPGDPAAVWADCSKAERELGWKAQYSLDTILRTAWKWHSTHPDGYKTEGEA</sequence>
<reference evidence="11" key="1">
    <citation type="submission" date="2020-10" db="EMBL/GenBank/DDBJ databases">
        <title>Taxonomic study of unclassified bacteria belonging to the class Ktedonobacteria.</title>
        <authorList>
            <person name="Yabe S."/>
            <person name="Wang C.M."/>
            <person name="Zheng Y."/>
            <person name="Sakai Y."/>
            <person name="Cavaletti L."/>
            <person name="Monciardini P."/>
            <person name="Donadio S."/>
        </authorList>
    </citation>
    <scope>NUCLEOTIDE SEQUENCE</scope>
    <source>
        <strain evidence="11">ID150040</strain>
    </source>
</reference>
<accession>A0A8J3I8X3</accession>
<comment type="subunit">
    <text evidence="9">Homodimer.</text>
</comment>
<dbReference type="CDD" id="cd05247">
    <property type="entry name" value="UDP_G4E_1_SDR_e"/>
    <property type="match status" value="1"/>
</dbReference>
<protein>
    <recommendedName>
        <fullName evidence="5 9">UDP-glucose 4-epimerase</fullName>
        <ecNumber evidence="4 9">5.1.3.2</ecNumber>
    </recommendedName>
</protein>
<comment type="cofactor">
    <cofactor evidence="2 9">
        <name>NAD(+)</name>
        <dbReference type="ChEBI" id="CHEBI:57540"/>
    </cofactor>
</comment>
<dbReference type="InterPro" id="IPR016040">
    <property type="entry name" value="NAD(P)-bd_dom"/>
</dbReference>